<evidence type="ECO:0000256" key="1">
    <source>
        <dbReference type="SAM" id="Phobius"/>
    </source>
</evidence>
<dbReference type="Proteomes" id="UP000007797">
    <property type="component" value="Unassembled WGS sequence"/>
</dbReference>
<feature type="transmembrane region" description="Helical" evidence="1">
    <location>
        <begin position="35"/>
        <end position="54"/>
    </location>
</feature>
<keyword evidence="3" id="KW-1185">Reference proteome</keyword>
<sequence>MGIYHTLWYAAAVSASYIPSVATCCTIRVFPSSLLFLFLFLFLIDLICIYNELFTYSLSWTSMNLYTNIEYRMTTKRPILESTIIKSPIRLLEKLSSPGEQDTPRPSKSTTFLIIGMQALQKGDLKAAQDKIQVAVDEAERNKENEELAASLLGLGYLYSFELNGQAVQPAKTLECYQKSLTLWKTIHPANSMRLIGLISDMAQLNSYLKNKQACLQLLDECKSIYKYNSQDKDSNQDYKDLLDVITKNS</sequence>
<evidence type="ECO:0000313" key="3">
    <source>
        <dbReference type="Proteomes" id="UP000007797"/>
    </source>
</evidence>
<keyword evidence="1" id="KW-1133">Transmembrane helix</keyword>
<dbReference type="GeneID" id="14875390"/>
<feature type="transmembrane region" description="Helical" evidence="1">
    <location>
        <begin position="7"/>
        <end position="29"/>
    </location>
</feature>
<accession>F4PNR7</accession>
<keyword evidence="1" id="KW-0472">Membrane</keyword>
<dbReference type="Gene3D" id="1.25.40.10">
    <property type="entry name" value="Tetratricopeptide repeat domain"/>
    <property type="match status" value="1"/>
</dbReference>
<dbReference type="RefSeq" id="XP_004360971.1">
    <property type="nucleotide sequence ID" value="XM_004360914.1"/>
</dbReference>
<dbReference type="KEGG" id="dfa:DFA_05250"/>
<proteinExistence type="predicted"/>
<reference evidence="3" key="1">
    <citation type="journal article" date="2011" name="Genome Res.">
        <title>Phylogeny-wide analysis of social amoeba genomes highlights ancient origins for complex intercellular communication.</title>
        <authorList>
            <person name="Heidel A.J."/>
            <person name="Lawal H.M."/>
            <person name="Felder M."/>
            <person name="Schilde C."/>
            <person name="Helps N.R."/>
            <person name="Tunggal B."/>
            <person name="Rivero F."/>
            <person name="John U."/>
            <person name="Schleicher M."/>
            <person name="Eichinger L."/>
            <person name="Platzer M."/>
            <person name="Noegel A.A."/>
            <person name="Schaap P."/>
            <person name="Gloeckner G."/>
        </authorList>
    </citation>
    <scope>NUCLEOTIDE SEQUENCE [LARGE SCALE GENOMIC DNA]</scope>
    <source>
        <strain evidence="3">SH3</strain>
    </source>
</reference>
<dbReference type="AlphaFoldDB" id="F4PNR7"/>
<dbReference type="EMBL" id="GL883008">
    <property type="protein sequence ID" value="EGG23120.1"/>
    <property type="molecule type" value="Genomic_DNA"/>
</dbReference>
<evidence type="ECO:0000313" key="2">
    <source>
        <dbReference type="EMBL" id="EGG23120.1"/>
    </source>
</evidence>
<gene>
    <name evidence="2" type="ORF">DFA_05250</name>
</gene>
<dbReference type="OrthoDB" id="5986190at2759"/>
<keyword evidence="1" id="KW-0812">Transmembrane</keyword>
<name>F4PNR7_CACFS</name>
<protein>
    <submittedName>
        <fullName evidence="2">Uncharacterized protein</fullName>
    </submittedName>
</protein>
<organism evidence="2 3">
    <name type="scientific">Cavenderia fasciculata</name>
    <name type="common">Slime mold</name>
    <name type="synonym">Dictyostelium fasciculatum</name>
    <dbReference type="NCBI Taxonomy" id="261658"/>
    <lineage>
        <taxon>Eukaryota</taxon>
        <taxon>Amoebozoa</taxon>
        <taxon>Evosea</taxon>
        <taxon>Eumycetozoa</taxon>
        <taxon>Dictyostelia</taxon>
        <taxon>Acytosteliales</taxon>
        <taxon>Cavenderiaceae</taxon>
        <taxon>Cavenderia</taxon>
    </lineage>
</organism>
<dbReference type="InterPro" id="IPR011990">
    <property type="entry name" value="TPR-like_helical_dom_sf"/>
</dbReference>